<feature type="region of interest" description="Disordered" evidence="1">
    <location>
        <begin position="912"/>
        <end position="931"/>
    </location>
</feature>
<evidence type="ECO:0000256" key="1">
    <source>
        <dbReference type="SAM" id="MobiDB-lite"/>
    </source>
</evidence>
<dbReference type="PANTHER" id="PTHR46310">
    <property type="entry name" value="AMIDASE 1"/>
    <property type="match status" value="1"/>
</dbReference>
<dbReference type="Pfam" id="PF01425">
    <property type="entry name" value="Amidase"/>
    <property type="match status" value="1"/>
</dbReference>
<dbReference type="AlphaFoldDB" id="A0A7S9KU10"/>
<dbReference type="EMBL" id="CP031388">
    <property type="protein sequence ID" value="QPH04009.1"/>
    <property type="molecule type" value="Genomic_DNA"/>
</dbReference>
<gene>
    <name evidence="3" type="ORF">C2857_000598</name>
</gene>
<organism evidence="3 4">
    <name type="scientific">Epichloe festucae (strain Fl1)</name>
    <dbReference type="NCBI Taxonomy" id="877507"/>
    <lineage>
        <taxon>Eukaryota</taxon>
        <taxon>Fungi</taxon>
        <taxon>Dikarya</taxon>
        <taxon>Ascomycota</taxon>
        <taxon>Pezizomycotina</taxon>
        <taxon>Sordariomycetes</taxon>
        <taxon>Hypocreomycetidae</taxon>
        <taxon>Hypocreales</taxon>
        <taxon>Clavicipitaceae</taxon>
        <taxon>Epichloe</taxon>
    </lineage>
</organism>
<reference evidence="3 4" key="1">
    <citation type="journal article" date="2018" name="PLoS Genet.">
        <title>Repeat elements organise 3D genome structure and mediate transcription in the filamentous fungus Epichloe festucae.</title>
        <authorList>
            <person name="Winter D.J."/>
            <person name="Ganley A.R.D."/>
            <person name="Young C.A."/>
            <person name="Liachko I."/>
            <person name="Schardl C.L."/>
            <person name="Dupont P.Y."/>
            <person name="Berry D."/>
            <person name="Ram A."/>
            <person name="Scott B."/>
            <person name="Cox M.P."/>
        </authorList>
    </citation>
    <scope>NUCLEOTIDE SEQUENCE [LARGE SCALE GENOMIC DNA]</scope>
    <source>
        <strain evidence="3 4">Fl1</strain>
    </source>
</reference>
<evidence type="ECO:0000259" key="2">
    <source>
        <dbReference type="Pfam" id="PF01425"/>
    </source>
</evidence>
<protein>
    <recommendedName>
        <fullName evidence="2">Amidase domain-containing protein</fullName>
    </recommendedName>
</protein>
<dbReference type="Gene3D" id="3.90.1300.10">
    <property type="entry name" value="Amidase signature (AS) domain"/>
    <property type="match status" value="1"/>
</dbReference>
<evidence type="ECO:0000313" key="3">
    <source>
        <dbReference type="EMBL" id="QPH04009.1"/>
    </source>
</evidence>
<keyword evidence="4" id="KW-1185">Reference proteome</keyword>
<dbReference type="InterPro" id="IPR023631">
    <property type="entry name" value="Amidase_dom"/>
</dbReference>
<feature type="domain" description="Amidase" evidence="2">
    <location>
        <begin position="496"/>
        <end position="644"/>
    </location>
</feature>
<accession>A0A7S9KU10</accession>
<evidence type="ECO:0000313" key="4">
    <source>
        <dbReference type="Proteomes" id="UP000594364"/>
    </source>
</evidence>
<proteinExistence type="predicted"/>
<dbReference type="Proteomes" id="UP000594364">
    <property type="component" value="Chromosome 4"/>
</dbReference>
<dbReference type="InterPro" id="IPR036928">
    <property type="entry name" value="AS_sf"/>
</dbReference>
<name>A0A7S9KU10_EPIFF</name>
<dbReference type="OrthoDB" id="5423360at2759"/>
<feature type="region of interest" description="Disordered" evidence="1">
    <location>
        <begin position="39"/>
        <end position="66"/>
    </location>
</feature>
<sequence length="931" mass="100199">MKSILTLSFSRLTARLSYTHIHDSRDQFHGSSQDGYGASGMYTPLVTDSPPYTPIGPAPAHGGYANDDDLSDSYTYTEFELPTLAATGSTPVTTGIPQPTYEPAPCMMSTGPQAQFTLLDSNFVPIVSKTMNKIGPVAQLTFRPAASDLLSGTNTQDITFPAFYLQAPADSAVPTPNAGMVNVVVSLGDQCGKTCLDLRNNPNNCGKCGNVCNPKYCVNGSCHVPQPGPEWTFNINKGDAGVTKKSENFFVDLIGVVYCTARKADDGEGNEEGMSMVLQDTRLGDYTNSYSYSCSSPAGQGRIADSWSASMMSMSLKTVLTTVVAGSQYLIHPQVLGTIQETIKPDAVIPVTVLEPEQLYYHLEETLHLFDLYDDVFTPEFGSVLIEKPGGGSSGVAATSVGAGKSVMHLRNEAVRAAKRAVSDLPAGPYILHGPNVHQAWKIYNDTLDAFAFGVYPEKVDEMEGFNVLQLPADSSGSSHASIPVPSRLYNTVPPEKAPLKGRRFTVPDSMSLKGVPTSISCASWSDLHNGTADATAAFAQRLIDLGAVIVGKTKSSQLGSGREWADVVAPKNPREDGHQDAGGGPTGAAASLAGYEWLRASTGLDAIGQAFGAAAAQGLFALRTSPGSLPLDGARTSSPKSDSIALLGTELSELFHDAVAIVHQSLSSPPIAFPKRLVSVTDLGNADKTHRDDQGRFVAAVEAFLGVKSKTVSLQKSWASKPPTEANGQALQNYMRDAPFLSYCHEFYHQYDGFRKDYYTKFGKEPAMEATVMHQWDLGRTVSDAEYKDYQARTAVFQRWFNDNVMLIGEGGDGILVMPFASDAPRYTAPKPETIQGVAPELLASLLNCSRRSSVHPRSSHHFSYESTFSHRTEQHPVYATVLGPRGSDAMLVKLVQATFQQARWRTRVDGGRFAFPPGQNARKVDDGEL</sequence>
<dbReference type="PANTHER" id="PTHR46310:SF7">
    <property type="entry name" value="AMIDASE 1"/>
    <property type="match status" value="1"/>
</dbReference>
<dbReference type="SUPFAM" id="SSF75304">
    <property type="entry name" value="Amidase signature (AS) enzymes"/>
    <property type="match status" value="1"/>
</dbReference>